<protein>
    <submittedName>
        <fullName evidence="2">Histidine ammonia-lyase</fullName>
    </submittedName>
</protein>
<dbReference type="InterPro" id="IPR024083">
    <property type="entry name" value="Fumarase/histidase_N"/>
</dbReference>
<sequence length="479" mass="49262">MTVVLARSADLTPDVVRRVSWHGEQVVLAPDAVSSIGRRRAEFVAFVDAHRGRHLYGITTRHHHGAKQVLDADARAEYARRLPSTPASTGPGLPERVVRAVVLARLADVLNGTAAVRPETATALAAMLDGPMPHVPGRGHGEPGNVIALGHLFRARFDGTLEIGEGMALINGAPVSAAVLADAVLAGQGRITVAEDVAALAAIAVRAPGAHYDEELARVWGDEHQAATLERMRKLMAGAEGPTLPYQAPVSFRSAPRMLGWTRRALAQAADGARISLRASSNNPIFVGPGTRPPLGEVLSNGGYHDPLAAPGLDALARSWADLAQLVTAQVSRLVERPDGIVASEPEAQVSLLDMTSAGWAEEARAAAGTSLIGLGPGGQTDTGTAEVLAWRRAGDAGAALDAGLAVLAVVAAHTIGHRGEVAPPALRPLADAVLSAFPLGTGAVGFGPGLGGVARHLAERVFPGPATAPSAGPGGRPR</sequence>
<dbReference type="AlphaFoldDB" id="A0A4Q7V2E7"/>
<dbReference type="GO" id="GO:0016841">
    <property type="term" value="F:ammonia-lyase activity"/>
    <property type="evidence" value="ECO:0007669"/>
    <property type="project" value="UniProtKB-ARBA"/>
</dbReference>
<proteinExistence type="predicted"/>
<organism evidence="2 3">
    <name type="scientific">Pseudonocardia sediminis</name>
    <dbReference type="NCBI Taxonomy" id="1397368"/>
    <lineage>
        <taxon>Bacteria</taxon>
        <taxon>Bacillati</taxon>
        <taxon>Actinomycetota</taxon>
        <taxon>Actinomycetes</taxon>
        <taxon>Pseudonocardiales</taxon>
        <taxon>Pseudonocardiaceae</taxon>
        <taxon>Pseudonocardia</taxon>
    </lineage>
</organism>
<dbReference type="OrthoDB" id="9806955at2"/>
<dbReference type="InterPro" id="IPR008948">
    <property type="entry name" value="L-Aspartase-like"/>
</dbReference>
<evidence type="ECO:0000256" key="1">
    <source>
        <dbReference type="ARBA" id="ARBA00023239"/>
    </source>
</evidence>
<dbReference type="EMBL" id="SHKL01000001">
    <property type="protein sequence ID" value="RZT86749.1"/>
    <property type="molecule type" value="Genomic_DNA"/>
</dbReference>
<dbReference type="Pfam" id="PF00221">
    <property type="entry name" value="Lyase_aromatic"/>
    <property type="match status" value="2"/>
</dbReference>
<dbReference type="InterPro" id="IPR001106">
    <property type="entry name" value="Aromatic_Lyase"/>
</dbReference>
<keyword evidence="3" id="KW-1185">Reference proteome</keyword>
<dbReference type="SUPFAM" id="SSF48557">
    <property type="entry name" value="L-aspartase-like"/>
    <property type="match status" value="1"/>
</dbReference>
<dbReference type="Gene3D" id="1.10.275.10">
    <property type="entry name" value="Fumarase/aspartase (N-terminal domain)"/>
    <property type="match status" value="1"/>
</dbReference>
<accession>A0A4Q7V2E7</accession>
<dbReference type="Gene3D" id="1.20.200.10">
    <property type="entry name" value="Fumarase/aspartase (Central domain)"/>
    <property type="match status" value="1"/>
</dbReference>
<keyword evidence="1 2" id="KW-0456">Lyase</keyword>
<name>A0A4Q7V2E7_PSEST</name>
<evidence type="ECO:0000313" key="3">
    <source>
        <dbReference type="Proteomes" id="UP000291591"/>
    </source>
</evidence>
<dbReference type="RefSeq" id="WP_130290996.1">
    <property type="nucleotide sequence ID" value="NZ_SHKL01000001.1"/>
</dbReference>
<reference evidence="2 3" key="1">
    <citation type="submission" date="2019-02" db="EMBL/GenBank/DDBJ databases">
        <title>Sequencing the genomes of 1000 actinobacteria strains.</title>
        <authorList>
            <person name="Klenk H.-P."/>
        </authorList>
    </citation>
    <scope>NUCLEOTIDE SEQUENCE [LARGE SCALE GENOMIC DNA]</scope>
    <source>
        <strain evidence="2 3">DSM 45779</strain>
    </source>
</reference>
<gene>
    <name evidence="2" type="ORF">EV383_3647</name>
</gene>
<dbReference type="Proteomes" id="UP000291591">
    <property type="component" value="Unassembled WGS sequence"/>
</dbReference>
<evidence type="ECO:0000313" key="2">
    <source>
        <dbReference type="EMBL" id="RZT86749.1"/>
    </source>
</evidence>
<comment type="caution">
    <text evidence="2">The sequence shown here is derived from an EMBL/GenBank/DDBJ whole genome shotgun (WGS) entry which is preliminary data.</text>
</comment>